<feature type="region of interest" description="Disordered" evidence="7">
    <location>
        <begin position="328"/>
        <end position="357"/>
    </location>
</feature>
<feature type="transmembrane region" description="Helical" evidence="8">
    <location>
        <begin position="12"/>
        <end position="40"/>
    </location>
</feature>
<feature type="transmembrane region" description="Helical" evidence="8">
    <location>
        <begin position="362"/>
        <end position="383"/>
    </location>
</feature>
<evidence type="ECO:0000256" key="2">
    <source>
        <dbReference type="ARBA" id="ARBA00010992"/>
    </source>
</evidence>
<proteinExistence type="inferred from homology"/>
<evidence type="ECO:0000256" key="1">
    <source>
        <dbReference type="ARBA" id="ARBA00004141"/>
    </source>
</evidence>
<evidence type="ECO:0000256" key="8">
    <source>
        <dbReference type="SAM" id="Phobius"/>
    </source>
</evidence>
<dbReference type="Proteomes" id="UP001279734">
    <property type="component" value="Unassembled WGS sequence"/>
</dbReference>
<evidence type="ECO:0000256" key="5">
    <source>
        <dbReference type="ARBA" id="ARBA00022989"/>
    </source>
</evidence>
<keyword evidence="4 8" id="KW-0812">Transmembrane</keyword>
<evidence type="ECO:0000256" key="4">
    <source>
        <dbReference type="ARBA" id="ARBA00022692"/>
    </source>
</evidence>
<evidence type="ECO:0000313" key="10">
    <source>
        <dbReference type="EMBL" id="GMH13177.1"/>
    </source>
</evidence>
<dbReference type="Gene3D" id="1.20.1250.20">
    <property type="entry name" value="MFS general substrate transporter like domains"/>
    <property type="match status" value="1"/>
</dbReference>
<name>A0AAD3SLE1_NEPGR</name>
<comment type="caution">
    <text evidence="10">The sequence shown here is derived from an EMBL/GenBank/DDBJ whole genome shotgun (WGS) entry which is preliminary data.</text>
</comment>
<evidence type="ECO:0000256" key="3">
    <source>
        <dbReference type="ARBA" id="ARBA00022597"/>
    </source>
</evidence>
<keyword evidence="11" id="KW-1185">Reference proteome</keyword>
<gene>
    <name evidence="10" type="ORF">Nepgr_015018</name>
</gene>
<dbReference type="InterPro" id="IPR050549">
    <property type="entry name" value="MFS_Trehalose_Transporter"/>
</dbReference>
<feature type="transmembrane region" description="Helical" evidence="8">
    <location>
        <begin position="263"/>
        <end position="280"/>
    </location>
</feature>
<dbReference type="InterPro" id="IPR020846">
    <property type="entry name" value="MFS_dom"/>
</dbReference>
<keyword evidence="3" id="KW-0813">Transport</keyword>
<keyword evidence="6 8" id="KW-0472">Membrane</keyword>
<reference evidence="10" key="1">
    <citation type="submission" date="2023-05" db="EMBL/GenBank/DDBJ databases">
        <title>Nepenthes gracilis genome sequencing.</title>
        <authorList>
            <person name="Fukushima K."/>
        </authorList>
    </citation>
    <scope>NUCLEOTIDE SEQUENCE</scope>
    <source>
        <strain evidence="10">SING2019-196</strain>
    </source>
</reference>
<dbReference type="SUPFAM" id="SSF103473">
    <property type="entry name" value="MFS general substrate transporter"/>
    <property type="match status" value="1"/>
</dbReference>
<dbReference type="InterPro" id="IPR005828">
    <property type="entry name" value="MFS_sugar_transport-like"/>
</dbReference>
<sequence>MFMVVAGSSVAYLLGVIISWRLLALFGIIPSFVQLIGLFFMPESPRLLAKIGKYIEFEAALQRLRGMNADISEEAAEIREYTESLKQMSELKALQLFQWKYAYALTVGVGLNALSELSGNNAFLFYASSIFELAGFSGRVGSIVLGLIKLSAVIVPVICMDKFGRRLLLIVSSGGFCFGCVLVGLSYLLQDFGWLKGFRPYLVLIGILIFCFMHTMGMGCTVFLIISEIYPMNIKGLAGSMATLVGWLCSWIVSYAFNFSMQWSSAGTFFIFAGICAFTVEKLGSFFCVVTRAAGGSPNPVAQNIQEIPHPSHSSRIRIATVFLSHNQSTEQNMEEENRGATRRLLDEGGGDGEEMPSDSSITAVVVFSTSVAVCCSLVYGMAVSSTVT</sequence>
<dbReference type="PANTHER" id="PTHR48021">
    <property type="match status" value="1"/>
</dbReference>
<keyword evidence="5 8" id="KW-1133">Transmembrane helix</keyword>
<feature type="transmembrane region" description="Helical" evidence="8">
    <location>
        <begin position="140"/>
        <end position="160"/>
    </location>
</feature>
<feature type="compositionally biased region" description="Basic and acidic residues" evidence="7">
    <location>
        <begin position="336"/>
        <end position="347"/>
    </location>
</feature>
<evidence type="ECO:0000256" key="7">
    <source>
        <dbReference type="SAM" id="MobiDB-lite"/>
    </source>
</evidence>
<dbReference type="Pfam" id="PF00083">
    <property type="entry name" value="Sugar_tr"/>
    <property type="match status" value="1"/>
</dbReference>
<feature type="transmembrane region" description="Helical" evidence="8">
    <location>
        <begin position="237"/>
        <end position="257"/>
    </location>
</feature>
<dbReference type="AlphaFoldDB" id="A0AAD3SLE1"/>
<feature type="domain" description="Major facilitator superfamily (MFS) profile" evidence="9">
    <location>
        <begin position="1"/>
        <end position="291"/>
    </location>
</feature>
<dbReference type="PROSITE" id="PS50850">
    <property type="entry name" value="MFS"/>
    <property type="match status" value="1"/>
</dbReference>
<feature type="transmembrane region" description="Helical" evidence="8">
    <location>
        <begin position="201"/>
        <end position="225"/>
    </location>
</feature>
<dbReference type="PANTHER" id="PTHR48021:SF25">
    <property type="entry name" value="SUGAR TRANSPORTER ERD6-LIKE 5"/>
    <property type="match status" value="1"/>
</dbReference>
<evidence type="ECO:0000259" key="9">
    <source>
        <dbReference type="PROSITE" id="PS50850"/>
    </source>
</evidence>
<dbReference type="GO" id="GO:0022857">
    <property type="term" value="F:transmembrane transporter activity"/>
    <property type="evidence" value="ECO:0007669"/>
    <property type="project" value="InterPro"/>
</dbReference>
<keyword evidence="3" id="KW-0762">Sugar transport</keyword>
<comment type="subcellular location">
    <subcellularLocation>
        <location evidence="1">Membrane</location>
        <topology evidence="1">Multi-pass membrane protein</topology>
    </subcellularLocation>
</comment>
<organism evidence="10 11">
    <name type="scientific">Nepenthes gracilis</name>
    <name type="common">Slender pitcher plant</name>
    <dbReference type="NCBI Taxonomy" id="150966"/>
    <lineage>
        <taxon>Eukaryota</taxon>
        <taxon>Viridiplantae</taxon>
        <taxon>Streptophyta</taxon>
        <taxon>Embryophyta</taxon>
        <taxon>Tracheophyta</taxon>
        <taxon>Spermatophyta</taxon>
        <taxon>Magnoliopsida</taxon>
        <taxon>eudicotyledons</taxon>
        <taxon>Gunneridae</taxon>
        <taxon>Pentapetalae</taxon>
        <taxon>Caryophyllales</taxon>
        <taxon>Nepenthaceae</taxon>
        <taxon>Nepenthes</taxon>
    </lineage>
</organism>
<dbReference type="GO" id="GO:0016020">
    <property type="term" value="C:membrane"/>
    <property type="evidence" value="ECO:0007669"/>
    <property type="project" value="UniProtKB-SubCell"/>
</dbReference>
<comment type="similarity">
    <text evidence="2">Belongs to the major facilitator superfamily. Sugar transporter (TC 2.A.1.1) family.</text>
</comment>
<dbReference type="InterPro" id="IPR036259">
    <property type="entry name" value="MFS_trans_sf"/>
</dbReference>
<feature type="transmembrane region" description="Helical" evidence="8">
    <location>
        <begin position="101"/>
        <end position="128"/>
    </location>
</feature>
<evidence type="ECO:0000256" key="6">
    <source>
        <dbReference type="ARBA" id="ARBA00023136"/>
    </source>
</evidence>
<dbReference type="EMBL" id="BSYO01000012">
    <property type="protein sequence ID" value="GMH13177.1"/>
    <property type="molecule type" value="Genomic_DNA"/>
</dbReference>
<evidence type="ECO:0000313" key="11">
    <source>
        <dbReference type="Proteomes" id="UP001279734"/>
    </source>
</evidence>
<accession>A0AAD3SLE1</accession>
<feature type="transmembrane region" description="Helical" evidence="8">
    <location>
        <begin position="167"/>
        <end position="189"/>
    </location>
</feature>
<protein>
    <recommendedName>
        <fullName evidence="9">Major facilitator superfamily (MFS) profile domain-containing protein</fullName>
    </recommendedName>
</protein>